<name>A0A0V1GUJ7_TRIPS</name>
<evidence type="ECO:0000313" key="3">
    <source>
        <dbReference type="Proteomes" id="UP000054805"/>
    </source>
</evidence>
<reference evidence="1 3" key="1">
    <citation type="submission" date="2015-01" db="EMBL/GenBank/DDBJ databases">
        <title>Evolution of Trichinella species and genotypes.</title>
        <authorList>
            <person name="Korhonen P.K."/>
            <person name="Edoardo P."/>
            <person name="Giuseppe L.R."/>
            <person name="Gasser R.B."/>
        </authorList>
    </citation>
    <scope>NUCLEOTIDE SEQUENCE [LARGE SCALE GENOMIC DNA]</scope>
    <source>
        <strain evidence="1">ISS588</strain>
    </source>
</reference>
<dbReference type="Proteomes" id="UP000054805">
    <property type="component" value="Unassembled WGS sequence"/>
</dbReference>
<proteinExistence type="predicted"/>
<dbReference type="EMBL" id="JYDS01000623">
    <property type="protein sequence ID" value="KRZ01610.1"/>
    <property type="molecule type" value="Genomic_DNA"/>
</dbReference>
<evidence type="ECO:0000313" key="1">
    <source>
        <dbReference type="EMBL" id="KRZ01610.1"/>
    </source>
</evidence>
<dbReference type="EMBL" id="JYDS01000333">
    <property type="protein sequence ID" value="KRZ13127.1"/>
    <property type="molecule type" value="Genomic_DNA"/>
</dbReference>
<accession>A0A0V1GUJ7</accession>
<evidence type="ECO:0000313" key="2">
    <source>
        <dbReference type="EMBL" id="KRZ13127.1"/>
    </source>
</evidence>
<organism evidence="1 3">
    <name type="scientific">Trichinella pseudospiralis</name>
    <name type="common">Parasitic roundworm</name>
    <dbReference type="NCBI Taxonomy" id="6337"/>
    <lineage>
        <taxon>Eukaryota</taxon>
        <taxon>Metazoa</taxon>
        <taxon>Ecdysozoa</taxon>
        <taxon>Nematoda</taxon>
        <taxon>Enoplea</taxon>
        <taxon>Dorylaimia</taxon>
        <taxon>Trichinellida</taxon>
        <taxon>Trichinellidae</taxon>
        <taxon>Trichinella</taxon>
    </lineage>
</organism>
<protein>
    <submittedName>
        <fullName evidence="1">Uncharacterized protein</fullName>
    </submittedName>
</protein>
<comment type="caution">
    <text evidence="1">The sequence shown here is derived from an EMBL/GenBank/DDBJ whole genome shotgun (WGS) entry which is preliminary data.</text>
</comment>
<sequence>MTAELSARFRTIEVIHLKEDCVVERSRLPTIRLIPAHQHVFLLSYRYRNSDVINTFVRVFFVHLLKCQAFNRLKKPLPRIKYLQS</sequence>
<dbReference type="AlphaFoldDB" id="A0A0V1GUJ7"/>
<keyword evidence="3" id="KW-1185">Reference proteome</keyword>
<gene>
    <name evidence="2" type="ORF">T4B_1910</name>
    <name evidence="1" type="ORF">T4B_275</name>
</gene>